<evidence type="ECO:0000313" key="14">
    <source>
        <dbReference type="EMBL" id="WMW22079.1"/>
    </source>
</evidence>
<evidence type="ECO:0000256" key="5">
    <source>
        <dbReference type="ARBA" id="ARBA00022475"/>
    </source>
</evidence>
<evidence type="ECO:0000313" key="15">
    <source>
        <dbReference type="Proteomes" id="UP001183006"/>
    </source>
</evidence>
<sequence>MSKKKSSGNGLMSSAGLMRYYEADKKAIHVDPKTVITIGIVIGIAILILDANFGMWPLA</sequence>
<evidence type="ECO:0000256" key="8">
    <source>
        <dbReference type="ARBA" id="ARBA00022989"/>
    </source>
</evidence>
<evidence type="ECO:0000256" key="11">
    <source>
        <dbReference type="ARBA" id="ARBA00031868"/>
    </source>
</evidence>
<dbReference type="NCBIfam" id="NF002318">
    <property type="entry name" value="PRK01253.1"/>
    <property type="match status" value="1"/>
</dbReference>
<dbReference type="GO" id="GO:0005886">
    <property type="term" value="C:plasma membrane"/>
    <property type="evidence" value="ECO:0007669"/>
    <property type="project" value="UniProtKB-SubCell"/>
</dbReference>
<dbReference type="GO" id="GO:0015031">
    <property type="term" value="P:protein transport"/>
    <property type="evidence" value="ECO:0007669"/>
    <property type="project" value="UniProtKB-UniRule"/>
</dbReference>
<comment type="similarity">
    <text evidence="2 12">Belongs to the SEC61-beta family.</text>
</comment>
<keyword evidence="15" id="KW-1185">Reference proteome</keyword>
<dbReference type="Proteomes" id="UP001183006">
    <property type="component" value="Chromosome"/>
</dbReference>
<dbReference type="EMBL" id="CP133594">
    <property type="protein sequence ID" value="WMW22079.1"/>
    <property type="molecule type" value="Genomic_DNA"/>
</dbReference>
<gene>
    <name evidence="12" type="primary">secG</name>
    <name evidence="14" type="ORF">RE476_12000</name>
</gene>
<keyword evidence="4 12" id="KW-0813">Transport</keyword>
<proteinExistence type="inferred from homology"/>
<feature type="topological domain" description="Cytoplasmic" evidence="12">
    <location>
        <begin position="1"/>
        <end position="31"/>
    </location>
</feature>
<dbReference type="GeneID" id="84230875"/>
<evidence type="ECO:0000256" key="6">
    <source>
        <dbReference type="ARBA" id="ARBA00022692"/>
    </source>
</evidence>
<accession>A0AA51UF46</accession>
<dbReference type="KEGG" id="mmav:RE476_12000"/>
<dbReference type="HAMAP" id="MF_00751">
    <property type="entry name" value="SecG"/>
    <property type="match status" value="1"/>
</dbReference>
<name>A0AA51UF46_9EURY</name>
<evidence type="ECO:0000256" key="12">
    <source>
        <dbReference type="HAMAP-Rule" id="MF_00751"/>
    </source>
</evidence>
<comment type="function">
    <text evidence="12">Involved in protein export. The function of the beta subunit is unknown, but it may be involved in stabilization of the trimeric complex.</text>
</comment>
<reference evidence="14" key="1">
    <citation type="submission" date="2023-08" db="EMBL/GenBank/DDBJ databases">
        <title>Methanolobus mangrovi sp. nov. and Methanolobus sediminis sp. nov, two novel methylotrophic methanogens isolated from mangrove sediments in China.</title>
        <authorList>
            <person name="Zhou J."/>
        </authorList>
    </citation>
    <scope>NUCLEOTIDE SEQUENCE</scope>
    <source>
        <strain evidence="14">FTZ2</strain>
    </source>
</reference>
<feature type="transmembrane region" description="Helical" evidence="13">
    <location>
        <begin position="35"/>
        <end position="56"/>
    </location>
</feature>
<dbReference type="InterPro" id="IPR023531">
    <property type="entry name" value="Preprot_translocase_SecG"/>
</dbReference>
<comment type="subunit">
    <text evidence="12">Component of the protein translocase complex. Heterotrimer consisting of alpha (SecY), beta (SecG) and gamma (SecE) subunits. Can form oligomers of the heterotrimer.</text>
</comment>
<keyword evidence="7 12" id="KW-0653">Protein transport</keyword>
<dbReference type="AlphaFoldDB" id="A0AA51UF46"/>
<dbReference type="RefSeq" id="WP_309307872.1">
    <property type="nucleotide sequence ID" value="NZ_CP133594.1"/>
</dbReference>
<keyword evidence="5 12" id="KW-1003">Cell membrane</keyword>
<organism evidence="14 15">
    <name type="scientific">Methanolobus mangrovi</name>
    <dbReference type="NCBI Taxonomy" id="3072977"/>
    <lineage>
        <taxon>Archaea</taxon>
        <taxon>Methanobacteriati</taxon>
        <taxon>Methanobacteriota</taxon>
        <taxon>Stenosarchaea group</taxon>
        <taxon>Methanomicrobia</taxon>
        <taxon>Methanosarcinales</taxon>
        <taxon>Methanosarcinaceae</taxon>
        <taxon>Methanolobus</taxon>
    </lineage>
</organism>
<evidence type="ECO:0000256" key="3">
    <source>
        <dbReference type="ARBA" id="ARBA00014522"/>
    </source>
</evidence>
<evidence type="ECO:0000256" key="2">
    <source>
        <dbReference type="ARBA" id="ARBA00006103"/>
    </source>
</evidence>
<evidence type="ECO:0000256" key="10">
    <source>
        <dbReference type="ARBA" id="ARBA00023136"/>
    </source>
</evidence>
<dbReference type="InterPro" id="IPR016482">
    <property type="entry name" value="SecG/Sec61-beta/Sbh"/>
</dbReference>
<keyword evidence="6 12" id="KW-0812">Transmembrane</keyword>
<evidence type="ECO:0000256" key="7">
    <source>
        <dbReference type="ARBA" id="ARBA00022927"/>
    </source>
</evidence>
<keyword evidence="10 12" id="KW-0472">Membrane</keyword>
<keyword evidence="9 12" id="KW-0811">Translocation</keyword>
<protein>
    <recommendedName>
        <fullName evidence="3 12">Preprotein translocase subunit SecG</fullName>
    </recommendedName>
    <alternativeName>
        <fullName evidence="11 12">Protein transport protein Sec61 subunit beta homolog</fullName>
    </alternativeName>
</protein>
<evidence type="ECO:0000256" key="4">
    <source>
        <dbReference type="ARBA" id="ARBA00022448"/>
    </source>
</evidence>
<evidence type="ECO:0000256" key="9">
    <source>
        <dbReference type="ARBA" id="ARBA00023010"/>
    </source>
</evidence>
<evidence type="ECO:0000256" key="13">
    <source>
        <dbReference type="SAM" id="Phobius"/>
    </source>
</evidence>
<keyword evidence="8 12" id="KW-1133">Transmembrane helix</keyword>
<comment type="subcellular location">
    <subcellularLocation>
        <location evidence="1 12">Cell membrane</location>
        <topology evidence="1 12">Single-pass membrane protein</topology>
    </subcellularLocation>
</comment>
<evidence type="ECO:0000256" key="1">
    <source>
        <dbReference type="ARBA" id="ARBA00004162"/>
    </source>
</evidence>
<dbReference type="Pfam" id="PF03911">
    <property type="entry name" value="Sec61_beta"/>
    <property type="match status" value="1"/>
</dbReference>